<dbReference type="Proteomes" id="UP000439903">
    <property type="component" value="Unassembled WGS sequence"/>
</dbReference>
<comment type="similarity">
    <text evidence="1">Belongs to the MDM20/NAA25 family.</text>
</comment>
<dbReference type="Pfam" id="PF13176">
    <property type="entry name" value="TPR_7"/>
    <property type="match status" value="1"/>
</dbReference>
<evidence type="ECO:0000256" key="1">
    <source>
        <dbReference type="ARBA" id="ARBA00006298"/>
    </source>
</evidence>
<dbReference type="GO" id="GO:0031416">
    <property type="term" value="C:NatB complex"/>
    <property type="evidence" value="ECO:0007669"/>
    <property type="project" value="TreeGrafter"/>
</dbReference>
<dbReference type="InterPro" id="IPR011990">
    <property type="entry name" value="TPR-like_helical_dom_sf"/>
</dbReference>
<proteinExistence type="inferred from homology"/>
<dbReference type="EMBL" id="WTPW01001266">
    <property type="protein sequence ID" value="KAF0445668.1"/>
    <property type="molecule type" value="Genomic_DNA"/>
</dbReference>
<accession>A0A8H4A6I4</accession>
<protein>
    <submittedName>
        <fullName evidence="2">TPR-like protein</fullName>
    </submittedName>
</protein>
<sequence length="956" mass="111299">MISFSISDRSTQSQNQKITIKCGFRKKFFHSIWGLKIYFSRSQIHTYKMNSIVDVNERKIRPIYEAIDNCSYKPALQQCNKLLKKQPDALILKALKGLVLERMGKSDEALQLCNQVKEKNPTDEPILQALTMVYRSLGKHDEIVKIYDNATRKNPNNEELSNHWFMAMVRNCDFKGQQQVALKLHKNFKLNKYLFWAIMSLVLQAENAPASQSGIFLELAERMMDKAVKEGKLEQTEEVHLYLIVLLAQNKFQAALDLLEGDLGKKCKEDVEINRIRNDLLLKTSNWIKAIEMSKKSLTESNPDDWNSYIIYLESYLHLLSEPDKNENGSSSVNLDEAREFLYSLQKSVIESSDVKRGPFLAELKLEKHIVEKLKDCKPAKEIDTLIVDYFLRFGSKDCCFEDLQPYLKEVHIDSAKKIIEKFKATIDESCDDDKSKIQNIKKNVNIHKFERYLNLLVEYNEVESIQYVNKLWHSYKDSLQYGTKLLEAENQYGDDFVLLCSHVLIDLYKKFGKSSYIFQAIFLLEAAVKKSNYNFQFKLLLIRVYQTIGIFNRPLELYKSMDIKHVQLDTMSHYIVSRSFSSGFFDESTQACYDTLPIYRSNELETPEMIVQAFKFTTFSKIQEFVALRKELENSLQKALVDREMVRLEILIASKSNKQVIEYFQDLDVSELSYDDGFCTNLRDNRDFVSMPNYNPDNKPTMEEITRVSSKLDILWLKLFSIIPRILKCIHVEQNADNVKQLVEELEKILTEEIKGDHNIMEQEMQLGNVIVKLGRLFITVKEIQNGQKELVQNFDSIAEELVNAIKASEPVDNSQIKLYDIKWLLFHQLTSFFETCNYALIGIGFLNETLNVKNKKSGLKALAQKLQNMSLTIKNHFTYLKNQLICLNELFKNEEEDCDKILLYIKSEPHVELCDEEESVPFVKEILGKVNSNWKNNIQNMIKEIDSKFESNEK</sequence>
<name>A0A8H4A6I4_GIGMA</name>
<dbReference type="InterPro" id="IPR019183">
    <property type="entry name" value="NAA25_NatB_aux_su"/>
</dbReference>
<dbReference type="Pfam" id="PF09797">
    <property type="entry name" value="NatB_MDM20"/>
    <property type="match status" value="1"/>
</dbReference>
<dbReference type="AlphaFoldDB" id="A0A8H4A6I4"/>
<comment type="caution">
    <text evidence="2">The sequence shown here is derived from an EMBL/GenBank/DDBJ whole genome shotgun (WGS) entry which is preliminary data.</text>
</comment>
<reference evidence="2 3" key="1">
    <citation type="journal article" date="2019" name="Environ. Microbiol.">
        <title>At the nexus of three kingdoms: the genome of the mycorrhizal fungus Gigaspora margarita provides insights into plant, endobacterial and fungal interactions.</title>
        <authorList>
            <person name="Venice F."/>
            <person name="Ghignone S."/>
            <person name="Salvioli di Fossalunga A."/>
            <person name="Amselem J."/>
            <person name="Novero M."/>
            <person name="Xianan X."/>
            <person name="Sedzielewska Toro K."/>
            <person name="Morin E."/>
            <person name="Lipzen A."/>
            <person name="Grigoriev I.V."/>
            <person name="Henrissat B."/>
            <person name="Martin F.M."/>
            <person name="Bonfante P."/>
        </authorList>
    </citation>
    <scope>NUCLEOTIDE SEQUENCE [LARGE SCALE GENOMIC DNA]</scope>
    <source>
        <strain evidence="2 3">BEG34</strain>
    </source>
</reference>
<dbReference type="OrthoDB" id="1874341at2759"/>
<dbReference type="InterPro" id="IPR019734">
    <property type="entry name" value="TPR_rpt"/>
</dbReference>
<keyword evidence="3" id="KW-1185">Reference proteome</keyword>
<dbReference type="Gene3D" id="1.25.40.1040">
    <property type="match status" value="1"/>
</dbReference>
<dbReference type="SMART" id="SM00028">
    <property type="entry name" value="TPR"/>
    <property type="match status" value="2"/>
</dbReference>
<evidence type="ECO:0000313" key="3">
    <source>
        <dbReference type="Proteomes" id="UP000439903"/>
    </source>
</evidence>
<dbReference type="PANTHER" id="PTHR22767:SF3">
    <property type="entry name" value="N-ALPHA-ACETYLTRANSFERASE 25, NATB AUXILIARY SUBUNIT"/>
    <property type="match status" value="1"/>
</dbReference>
<dbReference type="PANTHER" id="PTHR22767">
    <property type="entry name" value="N-TERMINAL ACETYLTRANSFERASE-RELATED"/>
    <property type="match status" value="1"/>
</dbReference>
<organism evidence="2 3">
    <name type="scientific">Gigaspora margarita</name>
    <dbReference type="NCBI Taxonomy" id="4874"/>
    <lineage>
        <taxon>Eukaryota</taxon>
        <taxon>Fungi</taxon>
        <taxon>Fungi incertae sedis</taxon>
        <taxon>Mucoromycota</taxon>
        <taxon>Glomeromycotina</taxon>
        <taxon>Glomeromycetes</taxon>
        <taxon>Diversisporales</taxon>
        <taxon>Gigasporaceae</taxon>
        <taxon>Gigaspora</taxon>
    </lineage>
</organism>
<dbReference type="SUPFAM" id="SSF48452">
    <property type="entry name" value="TPR-like"/>
    <property type="match status" value="1"/>
</dbReference>
<gene>
    <name evidence="2" type="ORF">F8M41_003080</name>
</gene>
<evidence type="ECO:0000313" key="2">
    <source>
        <dbReference type="EMBL" id="KAF0445668.1"/>
    </source>
</evidence>